<dbReference type="EMBL" id="CAJNNV010001359">
    <property type="protein sequence ID" value="CAE8584867.1"/>
    <property type="molecule type" value="Genomic_DNA"/>
</dbReference>
<protein>
    <submittedName>
        <fullName evidence="1">Uncharacterized protein</fullName>
    </submittedName>
</protein>
<evidence type="ECO:0000313" key="2">
    <source>
        <dbReference type="Proteomes" id="UP000654075"/>
    </source>
</evidence>
<dbReference type="AlphaFoldDB" id="A0A813D8T7"/>
<dbReference type="Proteomes" id="UP000654075">
    <property type="component" value="Unassembled WGS sequence"/>
</dbReference>
<gene>
    <name evidence="1" type="ORF">PGLA1383_LOCUS3794</name>
</gene>
<proteinExistence type="predicted"/>
<evidence type="ECO:0000313" key="1">
    <source>
        <dbReference type="EMBL" id="CAE8584867.1"/>
    </source>
</evidence>
<keyword evidence="2" id="KW-1185">Reference proteome</keyword>
<accession>A0A813D8T7</accession>
<sequence>MDPTDQCDTWGRLASMSDSLKDKAVQIANMHNNISDTEEMPHGIHASAQKQISAEAITGASCNDSACVSSKDPVTALCSDLDGKAGYSYLRMFCHVMGQHLQRTLERHELIFDYAVDSRKYVTCAVQLTSLQGVVFSSGKAYPCQSTARHRALVNALSALLRIPLPAPGSPATPTSDLQTLSMVDNGCSKSESGQSSFLSLLFGCMAQHMQRPPRSRDIAFTFLLDTRAYYRCVVTLRALGSLQFSTTKTHTSKRNARCDTILHACLVLIKAKTGYTRASSKEESRLLACIAKHMQRTPVEDDVQFSFHLDSNKAWRCVITLHALGGREFTTPKPCSFKNNAKQSAIMYACRVLSETVPEFVRPGRMLESR</sequence>
<comment type="caution">
    <text evidence="1">The sequence shown here is derived from an EMBL/GenBank/DDBJ whole genome shotgun (WGS) entry which is preliminary data.</text>
</comment>
<reference evidence="1" key="1">
    <citation type="submission" date="2021-02" db="EMBL/GenBank/DDBJ databases">
        <authorList>
            <person name="Dougan E. K."/>
            <person name="Rhodes N."/>
            <person name="Thang M."/>
            <person name="Chan C."/>
        </authorList>
    </citation>
    <scope>NUCLEOTIDE SEQUENCE</scope>
</reference>
<name>A0A813D8T7_POLGL</name>
<organism evidence="1 2">
    <name type="scientific">Polarella glacialis</name>
    <name type="common">Dinoflagellate</name>
    <dbReference type="NCBI Taxonomy" id="89957"/>
    <lineage>
        <taxon>Eukaryota</taxon>
        <taxon>Sar</taxon>
        <taxon>Alveolata</taxon>
        <taxon>Dinophyceae</taxon>
        <taxon>Suessiales</taxon>
        <taxon>Suessiaceae</taxon>
        <taxon>Polarella</taxon>
    </lineage>
</organism>